<dbReference type="InterPro" id="IPR003593">
    <property type="entry name" value="AAA+_ATPase"/>
</dbReference>
<protein>
    <submittedName>
        <fullName evidence="11">Uncharacterized protein</fullName>
    </submittedName>
</protein>
<comment type="subcellular location">
    <subcellularLocation>
        <location evidence="1">Membrane</location>
        <topology evidence="1">Multi-pass membrane protein</topology>
    </subcellularLocation>
</comment>
<feature type="transmembrane region" description="Helical" evidence="8">
    <location>
        <begin position="191"/>
        <end position="211"/>
    </location>
</feature>
<dbReference type="Pfam" id="PF00664">
    <property type="entry name" value="ABC_membrane"/>
    <property type="match status" value="1"/>
</dbReference>
<evidence type="ECO:0000256" key="6">
    <source>
        <dbReference type="ARBA" id="ARBA00023136"/>
    </source>
</evidence>
<reference evidence="11" key="1">
    <citation type="submission" date="2024-03" db="EMBL/GenBank/DDBJ databases">
        <authorList>
            <consortium name="ELIXIR-Norway"/>
            <consortium name="Elixir Norway"/>
        </authorList>
    </citation>
    <scope>NUCLEOTIDE SEQUENCE</scope>
</reference>
<dbReference type="PANTHER" id="PTHR24222:SF79">
    <property type="entry name" value="ATP BINDING CASSETTE SUBFAMILY B"/>
    <property type="match status" value="1"/>
</dbReference>
<evidence type="ECO:0000256" key="2">
    <source>
        <dbReference type="ARBA" id="ARBA00022692"/>
    </source>
</evidence>
<evidence type="ECO:0000313" key="11">
    <source>
        <dbReference type="EMBL" id="CAK9878849.1"/>
    </source>
</evidence>
<keyword evidence="12" id="KW-1185">Reference proteome</keyword>
<evidence type="ECO:0000256" key="4">
    <source>
        <dbReference type="ARBA" id="ARBA00022840"/>
    </source>
</evidence>
<dbReference type="InterPro" id="IPR027417">
    <property type="entry name" value="P-loop_NTPase"/>
</dbReference>
<keyword evidence="3" id="KW-0547">Nucleotide-binding</keyword>
<dbReference type="SUPFAM" id="SSF52540">
    <property type="entry name" value="P-loop containing nucleoside triphosphate hydrolases"/>
    <property type="match status" value="2"/>
</dbReference>
<evidence type="ECO:0000256" key="8">
    <source>
        <dbReference type="SAM" id="Phobius"/>
    </source>
</evidence>
<evidence type="ECO:0000256" key="5">
    <source>
        <dbReference type="ARBA" id="ARBA00022989"/>
    </source>
</evidence>
<keyword evidence="2 8" id="KW-0812">Transmembrane</keyword>
<dbReference type="PROSITE" id="PS50929">
    <property type="entry name" value="ABC_TM1F"/>
    <property type="match status" value="1"/>
</dbReference>
<dbReference type="EMBL" id="OZ023707">
    <property type="protein sequence ID" value="CAK9878849.1"/>
    <property type="molecule type" value="Genomic_DNA"/>
</dbReference>
<name>A0ABP1BRU4_9BRYO</name>
<keyword evidence="6 8" id="KW-0472">Membrane</keyword>
<dbReference type="Proteomes" id="UP001497522">
    <property type="component" value="Chromosome 6"/>
</dbReference>
<feature type="domain" description="ABC transporter" evidence="9">
    <location>
        <begin position="807"/>
        <end position="1043"/>
    </location>
</feature>
<dbReference type="CDD" id="cd03249">
    <property type="entry name" value="ABC_MTABC3_MDL1_MDL2"/>
    <property type="match status" value="2"/>
</dbReference>
<feature type="transmembrane region" description="Helical" evidence="8">
    <location>
        <begin position="332"/>
        <end position="355"/>
    </location>
</feature>
<dbReference type="Pfam" id="PF00005">
    <property type="entry name" value="ABC_tran"/>
    <property type="match status" value="2"/>
</dbReference>
<dbReference type="InterPro" id="IPR017871">
    <property type="entry name" value="ABC_transporter-like_CS"/>
</dbReference>
<dbReference type="SUPFAM" id="SSF90123">
    <property type="entry name" value="ABC transporter transmembrane region"/>
    <property type="match status" value="1"/>
</dbReference>
<evidence type="ECO:0000256" key="3">
    <source>
        <dbReference type="ARBA" id="ARBA00022741"/>
    </source>
</evidence>
<dbReference type="SMART" id="SM00382">
    <property type="entry name" value="AAA"/>
    <property type="match status" value="2"/>
</dbReference>
<feature type="region of interest" description="Disordered" evidence="7">
    <location>
        <begin position="147"/>
        <end position="170"/>
    </location>
</feature>
<dbReference type="Gene3D" id="3.40.50.300">
    <property type="entry name" value="P-loop containing nucleotide triphosphate hydrolases"/>
    <property type="match status" value="2"/>
</dbReference>
<accession>A0ABP1BRU4</accession>
<dbReference type="InterPro" id="IPR039421">
    <property type="entry name" value="Type_1_exporter"/>
</dbReference>
<evidence type="ECO:0000259" key="9">
    <source>
        <dbReference type="PROSITE" id="PS50893"/>
    </source>
</evidence>
<feature type="domain" description="ABC transporter" evidence="9">
    <location>
        <begin position="519"/>
        <end position="755"/>
    </location>
</feature>
<gene>
    <name evidence="11" type="ORF">CSSPJE1EN2_LOCUS20561</name>
</gene>
<evidence type="ECO:0000256" key="1">
    <source>
        <dbReference type="ARBA" id="ARBA00004141"/>
    </source>
</evidence>
<feature type="transmembrane region" description="Helical" evidence="8">
    <location>
        <begin position="458"/>
        <end position="476"/>
    </location>
</feature>
<dbReference type="InterPro" id="IPR011527">
    <property type="entry name" value="ABC1_TM_dom"/>
</dbReference>
<feature type="transmembrane region" description="Helical" evidence="8">
    <location>
        <begin position="240"/>
        <end position="264"/>
    </location>
</feature>
<proteinExistence type="predicted"/>
<dbReference type="InterPro" id="IPR036640">
    <property type="entry name" value="ABC1_TM_sf"/>
</dbReference>
<dbReference type="InterPro" id="IPR003439">
    <property type="entry name" value="ABC_transporter-like_ATP-bd"/>
</dbReference>
<dbReference type="Gene3D" id="1.20.1560.10">
    <property type="entry name" value="ABC transporter type 1, transmembrane domain"/>
    <property type="match status" value="1"/>
</dbReference>
<dbReference type="CDD" id="cd18577">
    <property type="entry name" value="ABC_6TM_Pgp_ABCB1_D1_like"/>
    <property type="match status" value="1"/>
</dbReference>
<keyword evidence="4" id="KW-0067">ATP-binding</keyword>
<organism evidence="11 12">
    <name type="scientific">Sphagnum jensenii</name>
    <dbReference type="NCBI Taxonomy" id="128206"/>
    <lineage>
        <taxon>Eukaryota</taxon>
        <taxon>Viridiplantae</taxon>
        <taxon>Streptophyta</taxon>
        <taxon>Embryophyta</taxon>
        <taxon>Bryophyta</taxon>
        <taxon>Sphagnophytina</taxon>
        <taxon>Sphagnopsida</taxon>
        <taxon>Sphagnales</taxon>
        <taxon>Sphagnaceae</taxon>
        <taxon>Sphagnum</taxon>
    </lineage>
</organism>
<evidence type="ECO:0000313" key="12">
    <source>
        <dbReference type="Proteomes" id="UP001497522"/>
    </source>
</evidence>
<dbReference type="PROSITE" id="PS00211">
    <property type="entry name" value="ABC_TRANSPORTER_1"/>
    <property type="match status" value="2"/>
</dbReference>
<keyword evidence="5 8" id="KW-1133">Transmembrane helix</keyword>
<feature type="transmembrane region" description="Helical" evidence="8">
    <location>
        <begin position="425"/>
        <end position="446"/>
    </location>
</feature>
<feature type="domain" description="ABC transmembrane type-1" evidence="10">
    <location>
        <begin position="196"/>
        <end position="479"/>
    </location>
</feature>
<dbReference type="PANTHER" id="PTHR24222">
    <property type="entry name" value="ABC TRANSPORTER B FAMILY"/>
    <property type="match status" value="1"/>
</dbReference>
<dbReference type="PROSITE" id="PS50893">
    <property type="entry name" value="ABC_TRANSPORTER_2"/>
    <property type="match status" value="2"/>
</dbReference>
<evidence type="ECO:0000256" key="7">
    <source>
        <dbReference type="SAM" id="MobiDB-lite"/>
    </source>
</evidence>
<evidence type="ECO:0000259" key="10">
    <source>
        <dbReference type="PROSITE" id="PS50929"/>
    </source>
</evidence>
<sequence length="1050" mass="113791">MISMEGVKRSRSLRVFAAKSENDISPKRSKSARFELLDRTKLLESRAPGSRQKFRFPDSERANVVGIAAPDSASTEQFFDVEIPGALNATGVFRSRSQRVYVSELPESLQSVVAESQSARYSSSAVEDVTGLNSKSSQRFYDASKDGFEPAAEQPGTKNKNASLKKAKKSRAHRQSVPYFKLFKYADSIDVLLMTVGTICAIVDGLIWPAIAYVQARIVSKFASLLHSDPELAAQKISSYALILVYISIVSGLASYLEISCWMYTGERQAGRIRAKYVRAILRQNVGYFDTESSNTAAVVSSVSADTMLLQDAISEKVSNTIQNVMQMAGGLALGFYLSWRLALSIVPFLPFLVLPGLMYGRALLDLAVRIQIAYGKAGIVAEQAISAVRTVYSFVEEKRTLQTFSKYLEGTVNLGKKQGLAKGLAVGLTGQTFLAWAFAMWYGTYQFTHGMATGAEVVFCAFIILFAGLGLGSIAPNIKCMMEGCVAAYRIFEMIERVPPIDIDDHSQGTLEKVDGNLELRNVDFAYPSRIHAQIFRNFNLQIPAGRTVALVGNSGSGKSTVVALLERFYDPSAGQVLIDGVDIKNLQLKWLRNQIGLVSQEPALFATSIVANILYGKDHSSMEEVIEAAKSANAHNFISQLPDGYETQVGERGVQLSGGQKQRIAIARTMLKKPPVLLLDEATSALDAESEKVVQQALEAAAVGRTTVVVAHRLSTVRNADTIAVLQLGKVVEMGSHTELMARGPGGAYCALVNLQASSQVRALTPDIAKASVAINAVFEIIDRKTEIDADVVDAEKLTKVEGQVELKNVSFAYPSRPDIMVLKGFNLKVQAGRSAAMVGQSGSGKSTIIGLLERFYDPLQGAVFVDGRNLKTMNLQSVRLHIALVSQEPTLFAMSIHDNIAYGKDGATEAEIIEAAGAANAHNFISAMPEGYATFAGDRGLQLSGGQKQRIAIARAILKNPKILLLDEATSALDAESEQVVQEALDRMMVGRTTLIVAHRLSTIQNADTIAVLQGGVILEQGRHAELLSKGEKGAYYNLVHLQTATH</sequence>